<comment type="subcellular location">
    <subcellularLocation>
        <location evidence="1">Nucleus</location>
    </subcellularLocation>
</comment>
<keyword evidence="2" id="KW-0479">Metal-binding</keyword>
<keyword evidence="9" id="KW-1133">Transmembrane helix</keyword>
<dbReference type="InterPro" id="IPR036236">
    <property type="entry name" value="Znf_C2H2_sf"/>
</dbReference>
<dbReference type="GO" id="GO:0005634">
    <property type="term" value="C:nucleus"/>
    <property type="evidence" value="ECO:0007669"/>
    <property type="project" value="UniProtKB-SubCell"/>
</dbReference>
<evidence type="ECO:0000256" key="5">
    <source>
        <dbReference type="ARBA" id="ARBA00022833"/>
    </source>
</evidence>
<keyword evidence="12" id="KW-1185">Reference proteome</keyword>
<evidence type="ECO:0000256" key="6">
    <source>
        <dbReference type="ARBA" id="ARBA00023242"/>
    </source>
</evidence>
<keyword evidence="9" id="KW-0472">Membrane</keyword>
<dbReference type="FunFam" id="3.30.160.60:FF:001498">
    <property type="entry name" value="Zinc finger protein 404"/>
    <property type="match status" value="1"/>
</dbReference>
<feature type="domain" description="C2H2-type" evidence="10">
    <location>
        <begin position="291"/>
        <end position="318"/>
    </location>
</feature>
<keyword evidence="5" id="KW-0862">Zinc</keyword>
<dbReference type="PROSITE" id="PS00028">
    <property type="entry name" value="ZINC_FINGER_C2H2_1"/>
    <property type="match status" value="3"/>
</dbReference>
<reference evidence="11 12" key="1">
    <citation type="submission" date="2017-07" db="EMBL/GenBank/DDBJ databases">
        <authorList>
            <person name="Talla V."/>
            <person name="Backstrom N."/>
        </authorList>
    </citation>
    <scope>NUCLEOTIDE SEQUENCE [LARGE SCALE GENOMIC DNA]</scope>
</reference>
<evidence type="ECO:0000259" key="10">
    <source>
        <dbReference type="PROSITE" id="PS50157"/>
    </source>
</evidence>
<feature type="compositionally biased region" description="Polar residues" evidence="8">
    <location>
        <begin position="461"/>
        <end position="471"/>
    </location>
</feature>
<feature type="domain" description="C2H2-type" evidence="10">
    <location>
        <begin position="125"/>
        <end position="152"/>
    </location>
</feature>
<dbReference type="PANTHER" id="PTHR24377">
    <property type="entry name" value="IP01015P-RELATED"/>
    <property type="match status" value="1"/>
</dbReference>
<feature type="region of interest" description="Disordered" evidence="8">
    <location>
        <begin position="500"/>
        <end position="532"/>
    </location>
</feature>
<evidence type="ECO:0000256" key="8">
    <source>
        <dbReference type="SAM" id="MobiDB-lite"/>
    </source>
</evidence>
<dbReference type="GO" id="GO:0008270">
    <property type="term" value="F:zinc ion binding"/>
    <property type="evidence" value="ECO:0007669"/>
    <property type="project" value="UniProtKB-KW"/>
</dbReference>
<feature type="region of interest" description="Disordered" evidence="8">
    <location>
        <begin position="426"/>
        <end position="471"/>
    </location>
</feature>
<feature type="compositionally biased region" description="Basic residues" evidence="8">
    <location>
        <begin position="434"/>
        <end position="448"/>
    </location>
</feature>
<dbReference type="Gene3D" id="3.30.160.60">
    <property type="entry name" value="Classic Zinc Finger"/>
    <property type="match status" value="4"/>
</dbReference>
<dbReference type="Proteomes" id="UP000324832">
    <property type="component" value="Unassembled WGS sequence"/>
</dbReference>
<dbReference type="AlphaFoldDB" id="A0A5E4QC04"/>
<keyword evidence="3" id="KW-0677">Repeat</keyword>
<evidence type="ECO:0000313" key="12">
    <source>
        <dbReference type="Proteomes" id="UP000324832"/>
    </source>
</evidence>
<evidence type="ECO:0000256" key="1">
    <source>
        <dbReference type="ARBA" id="ARBA00004123"/>
    </source>
</evidence>
<dbReference type="InterPro" id="IPR013087">
    <property type="entry name" value="Znf_C2H2_type"/>
</dbReference>
<feature type="domain" description="C2H2-type" evidence="10">
    <location>
        <begin position="319"/>
        <end position="342"/>
    </location>
</feature>
<keyword evidence="4 7" id="KW-0863">Zinc-finger</keyword>
<name>A0A5E4QC04_9NEOP</name>
<evidence type="ECO:0000256" key="4">
    <source>
        <dbReference type="ARBA" id="ARBA00022771"/>
    </source>
</evidence>
<sequence>MTAIDIGLVRQVGFLNLMEMDTKQFIEVEIKRETLDQEHEVPVIGPNLIYEESVFEGKESNSYEEVEDIKYDNQRATFTYNNKECIQQTFSKTKSNLNTKCKDFSENKISHQNELVQGSCLDKRYSCIVCGKYFMFPSKLARHNRVHTGEKPYSCDICGKTKPRNELYQTMNAQLTIPCNKSEITSNQSCDPKRPEKTHLGKKYYSNNVSETTYYRAGDLNRHNNVLHTVKKSHSIDINKTISLYTKRLKDTKHNIQTDEKAYSGNVSGRISNQSNDLKGQNIIHTGEKQYSCNVCGKSFNTSSNLKRHNTIHNKEMIYSCKFCGESFNKSADLKLHNTRIHIVYFKVYFFNILLYICNLFFNIIKDYISIFVKYFNFSPIFENRIFKMDSKQFIKQELKVEIEDTDPEITVKQLEASDIVSNNMHAEPNNSCKKSKPTFKQSTHMKRSKETISHKKSHLNHNNGATHNQSTVKQLEASDVVYNKMQAELSNLCKKSKPTFKQSTDMKRSKETTSYEESHLSNIDGPTHNQCSGLKKQHITYPDKETSGNIVSATMSDRYVDLNKHNTILPDKKTHFHNINGTTPSQSTGSKEHNAICINETTDTKSPSGIISDKTFT</sequence>
<protein>
    <recommendedName>
        <fullName evidence="10">C2H2-type domain-containing protein</fullName>
    </recommendedName>
</protein>
<evidence type="ECO:0000256" key="3">
    <source>
        <dbReference type="ARBA" id="ARBA00022737"/>
    </source>
</evidence>
<dbReference type="InterPro" id="IPR050826">
    <property type="entry name" value="Krueppel_C2H2_ZnFinger"/>
</dbReference>
<evidence type="ECO:0000256" key="7">
    <source>
        <dbReference type="PROSITE-ProRule" id="PRU00042"/>
    </source>
</evidence>
<proteinExistence type="predicted"/>
<gene>
    <name evidence="11" type="ORF">LSINAPIS_LOCUS6667</name>
</gene>
<keyword evidence="6" id="KW-0539">Nucleus</keyword>
<accession>A0A5E4QC04</accession>
<dbReference type="Pfam" id="PF00096">
    <property type="entry name" value="zf-C2H2"/>
    <property type="match status" value="2"/>
</dbReference>
<dbReference type="SUPFAM" id="SSF57667">
    <property type="entry name" value="beta-beta-alpha zinc fingers"/>
    <property type="match status" value="3"/>
</dbReference>
<dbReference type="FunFam" id="3.30.160.60:FF:000358">
    <property type="entry name" value="zinc finger protein 24"/>
    <property type="match status" value="1"/>
</dbReference>
<evidence type="ECO:0000256" key="9">
    <source>
        <dbReference type="SAM" id="Phobius"/>
    </source>
</evidence>
<dbReference type="SMART" id="SM00355">
    <property type="entry name" value="ZnF_C2H2"/>
    <property type="match status" value="3"/>
</dbReference>
<keyword evidence="9" id="KW-0812">Transmembrane</keyword>
<feature type="compositionally biased region" description="Basic and acidic residues" evidence="8">
    <location>
        <begin position="505"/>
        <end position="520"/>
    </location>
</feature>
<organism evidence="11 12">
    <name type="scientific">Leptidea sinapis</name>
    <dbReference type="NCBI Taxonomy" id="189913"/>
    <lineage>
        <taxon>Eukaryota</taxon>
        <taxon>Metazoa</taxon>
        <taxon>Ecdysozoa</taxon>
        <taxon>Arthropoda</taxon>
        <taxon>Hexapoda</taxon>
        <taxon>Insecta</taxon>
        <taxon>Pterygota</taxon>
        <taxon>Neoptera</taxon>
        <taxon>Endopterygota</taxon>
        <taxon>Lepidoptera</taxon>
        <taxon>Glossata</taxon>
        <taxon>Ditrysia</taxon>
        <taxon>Papilionoidea</taxon>
        <taxon>Pieridae</taxon>
        <taxon>Dismorphiinae</taxon>
        <taxon>Leptidea</taxon>
    </lineage>
</organism>
<dbReference type="EMBL" id="FZQP02002115">
    <property type="protein sequence ID" value="VVC94789.1"/>
    <property type="molecule type" value="Genomic_DNA"/>
</dbReference>
<evidence type="ECO:0000256" key="2">
    <source>
        <dbReference type="ARBA" id="ARBA00022723"/>
    </source>
</evidence>
<feature type="transmembrane region" description="Helical" evidence="9">
    <location>
        <begin position="344"/>
        <end position="365"/>
    </location>
</feature>
<dbReference type="PROSITE" id="PS50157">
    <property type="entry name" value="ZINC_FINGER_C2H2_2"/>
    <property type="match status" value="3"/>
</dbReference>
<evidence type="ECO:0000313" key="11">
    <source>
        <dbReference type="EMBL" id="VVC94789.1"/>
    </source>
</evidence>